<dbReference type="GO" id="GO:0050709">
    <property type="term" value="P:negative regulation of protein secretion"/>
    <property type="evidence" value="ECO:0007669"/>
    <property type="project" value="UniProtKB-UniRule"/>
</dbReference>
<dbReference type="EMBL" id="KB102164">
    <property type="protein sequence ID" value="ELK35772.1"/>
    <property type="molecule type" value="Genomic_DNA"/>
</dbReference>
<dbReference type="AlphaFoldDB" id="L5MBR6"/>
<dbReference type="Proteomes" id="UP000010556">
    <property type="component" value="Unassembled WGS sequence"/>
</dbReference>
<comment type="similarity">
    <text evidence="1 2">Belongs to the peptidase S54 family.</text>
</comment>
<evidence type="ECO:0000259" key="4">
    <source>
        <dbReference type="Pfam" id="PF12595"/>
    </source>
</evidence>
<organism evidence="5 6">
    <name type="scientific">Myotis davidii</name>
    <name type="common">David's myotis</name>
    <dbReference type="NCBI Taxonomy" id="225400"/>
    <lineage>
        <taxon>Eukaryota</taxon>
        <taxon>Metazoa</taxon>
        <taxon>Chordata</taxon>
        <taxon>Craniata</taxon>
        <taxon>Vertebrata</taxon>
        <taxon>Euteleostomi</taxon>
        <taxon>Mammalia</taxon>
        <taxon>Eutheria</taxon>
        <taxon>Laurasiatheria</taxon>
        <taxon>Chiroptera</taxon>
        <taxon>Yangochiroptera</taxon>
        <taxon>Vespertilionidae</taxon>
        <taxon>Myotis</taxon>
    </lineage>
</organism>
<dbReference type="InterPro" id="IPR051512">
    <property type="entry name" value="Inactive_Rhomboid"/>
</dbReference>
<feature type="domain" description="Inactive rhomboid protein 1/2 N-terminal" evidence="4">
    <location>
        <begin position="18"/>
        <end position="157"/>
    </location>
</feature>
<gene>
    <name evidence="5" type="ORF">MDA_GLEAN10013653</name>
</gene>
<name>L5MBR6_MYODS</name>
<proteinExistence type="inferred from homology"/>
<sequence length="219" mass="23358">MASADKNGERVSSVSGSRLQSRKPPNLSITIPPPETAAPDEHASMLPQIVDPLARGRAFRHPDEVDRPHAPHPPLTPGVLSLTSFTSVRSGHLPRRKRMSVAHMSFQAASALLKGRSVLDAAAPRCRVVKRSFAYPSFLEEDAVDGADTFDSSFFKRGPGGGAGCSPEKSARANTCTFHFPPDAPAWPAFDLSGGGRTGDQDASRCLCVSATPPHPRKK</sequence>
<dbReference type="PANTHER" id="PTHR45965:SF2">
    <property type="entry name" value="INACTIVE RHOMBOID PROTEIN 2"/>
    <property type="match status" value="1"/>
</dbReference>
<evidence type="ECO:0000256" key="3">
    <source>
        <dbReference type="SAM" id="MobiDB-lite"/>
    </source>
</evidence>
<protein>
    <recommendedName>
        <fullName evidence="2">Inactive rhomboid protein</fullName>
        <shortName evidence="2">iRhom</shortName>
    </recommendedName>
    <alternativeName>
        <fullName evidence="2">Rhomboid family member</fullName>
    </alternativeName>
    <alternativeName>
        <fullName evidence="2">Rhomboid veinlet-like protein</fullName>
    </alternativeName>
</protein>
<feature type="region of interest" description="Disordered" evidence="3">
    <location>
        <begin position="1"/>
        <end position="43"/>
    </location>
</feature>
<evidence type="ECO:0000256" key="2">
    <source>
        <dbReference type="RuleBase" id="RU369051"/>
    </source>
</evidence>
<evidence type="ECO:0000313" key="5">
    <source>
        <dbReference type="EMBL" id="ELK35772.1"/>
    </source>
</evidence>
<keyword evidence="6" id="KW-1185">Reference proteome</keyword>
<dbReference type="Pfam" id="PF12595">
    <property type="entry name" value="iRhom1-2_N"/>
    <property type="match status" value="1"/>
</dbReference>
<dbReference type="GO" id="GO:0042058">
    <property type="term" value="P:regulation of epidermal growth factor receptor signaling pathway"/>
    <property type="evidence" value="ECO:0007669"/>
    <property type="project" value="UniProtKB-UniRule"/>
</dbReference>
<dbReference type="PANTHER" id="PTHR45965">
    <property type="entry name" value="INACTIVE RHOMBOID PROTEIN"/>
    <property type="match status" value="1"/>
</dbReference>
<comment type="subcellular location">
    <subcellularLocation>
        <location evidence="2">Endoplasmic reticulum membrane</location>
        <topology evidence="2">Multi-pass membrane protein</topology>
    </subcellularLocation>
</comment>
<dbReference type="InterPro" id="IPR022241">
    <property type="entry name" value="iRhom1_2_N"/>
</dbReference>
<evidence type="ECO:0000313" key="6">
    <source>
        <dbReference type="Proteomes" id="UP000010556"/>
    </source>
</evidence>
<keyword evidence="2" id="KW-0256">Endoplasmic reticulum</keyword>
<reference evidence="6" key="1">
    <citation type="journal article" date="2013" name="Science">
        <title>Comparative analysis of bat genomes provides insight into the evolution of flight and immunity.</title>
        <authorList>
            <person name="Zhang G."/>
            <person name="Cowled C."/>
            <person name="Shi Z."/>
            <person name="Huang Z."/>
            <person name="Bishop-Lilly K.A."/>
            <person name="Fang X."/>
            <person name="Wynne J.W."/>
            <person name="Xiong Z."/>
            <person name="Baker M.L."/>
            <person name="Zhao W."/>
            <person name="Tachedjian M."/>
            <person name="Zhu Y."/>
            <person name="Zhou P."/>
            <person name="Jiang X."/>
            <person name="Ng J."/>
            <person name="Yang L."/>
            <person name="Wu L."/>
            <person name="Xiao J."/>
            <person name="Feng Y."/>
            <person name="Chen Y."/>
            <person name="Sun X."/>
            <person name="Zhang Y."/>
            <person name="Marsh G.A."/>
            <person name="Crameri G."/>
            <person name="Broder C.C."/>
            <person name="Frey K.G."/>
            <person name="Wang L.F."/>
            <person name="Wang J."/>
        </authorList>
    </citation>
    <scope>NUCLEOTIDE SEQUENCE [LARGE SCALE GENOMIC DNA]</scope>
</reference>
<evidence type="ECO:0000256" key="1">
    <source>
        <dbReference type="ARBA" id="ARBA00009045"/>
    </source>
</evidence>
<dbReference type="GO" id="GO:0005789">
    <property type="term" value="C:endoplasmic reticulum membrane"/>
    <property type="evidence" value="ECO:0007669"/>
    <property type="project" value="UniProtKB-SubCell"/>
</dbReference>
<comment type="function">
    <text evidence="2">Regulates ADAM17 protease, a sheddase of the epidermal growth factor (EGF) receptor ligands and TNF, thereby plays a role in sleep, cell survival, proliferation, migration and inflammation. Does not exhibit any protease activity on its own.</text>
</comment>
<feature type="compositionally biased region" description="Polar residues" evidence="3">
    <location>
        <begin position="10"/>
        <end position="19"/>
    </location>
</feature>
<accession>L5MBR6</accession>